<comment type="caution">
    <text evidence="2">The sequence shown here is derived from an EMBL/GenBank/DDBJ whole genome shotgun (WGS) entry which is preliminary data.</text>
</comment>
<evidence type="ECO:0000256" key="1">
    <source>
        <dbReference type="SAM" id="SignalP"/>
    </source>
</evidence>
<dbReference type="RefSeq" id="WP_382311088.1">
    <property type="nucleotide sequence ID" value="NZ_JBHUFD010000001.1"/>
</dbReference>
<keyword evidence="3" id="KW-1185">Reference proteome</keyword>
<evidence type="ECO:0000313" key="3">
    <source>
        <dbReference type="Proteomes" id="UP001597197"/>
    </source>
</evidence>
<reference evidence="3" key="1">
    <citation type="journal article" date="2019" name="Int. J. Syst. Evol. Microbiol.">
        <title>The Global Catalogue of Microorganisms (GCM) 10K type strain sequencing project: providing services to taxonomists for standard genome sequencing and annotation.</title>
        <authorList>
            <consortium name="The Broad Institute Genomics Platform"/>
            <consortium name="The Broad Institute Genome Sequencing Center for Infectious Disease"/>
            <person name="Wu L."/>
            <person name="Ma J."/>
        </authorList>
    </citation>
    <scope>NUCLEOTIDE SEQUENCE [LARGE SCALE GENOMIC DNA]</scope>
    <source>
        <strain evidence="3">CGMCC 1.15795</strain>
    </source>
</reference>
<accession>A0ABW4QNW0</accession>
<dbReference type="EMBL" id="JBHUFD010000001">
    <property type="protein sequence ID" value="MFD1870911.1"/>
    <property type="molecule type" value="Genomic_DNA"/>
</dbReference>
<feature type="signal peptide" evidence="1">
    <location>
        <begin position="1"/>
        <end position="21"/>
    </location>
</feature>
<dbReference type="Gene3D" id="3.90.930.1">
    <property type="match status" value="1"/>
</dbReference>
<gene>
    <name evidence="2" type="ORF">ACFSDX_00625</name>
</gene>
<dbReference type="Proteomes" id="UP001597197">
    <property type="component" value="Unassembled WGS sequence"/>
</dbReference>
<protein>
    <submittedName>
        <fullName evidence="2">Toxin-antitoxin system YwqK family antitoxin</fullName>
    </submittedName>
</protein>
<feature type="chain" id="PRO_5045772606" evidence="1">
    <location>
        <begin position="22"/>
        <end position="155"/>
    </location>
</feature>
<name>A0ABW4QNW0_9BACT</name>
<proteinExistence type="predicted"/>
<dbReference type="PROSITE" id="PS51257">
    <property type="entry name" value="PROKAR_LIPOPROTEIN"/>
    <property type="match status" value="1"/>
</dbReference>
<dbReference type="SUPFAM" id="SSF82185">
    <property type="entry name" value="Histone H3 K4-specific methyltransferase SET7/9 N-terminal domain"/>
    <property type="match status" value="1"/>
</dbReference>
<sequence length="155" mass="18344">MRFLFLASLGLLAVASACTTAVPGRQHAAFWRTNGYDRQGEQQGRWRTYFDEQKQTRLTTGRYRHGRPMGHWRYYTPLGTLDHEERYRRDYSDITFYHPNGQMAQKGRARVVDEGTVLHYFWFGEWRKFSDTGRLVEIDTYEKGKQVASHPIQDM</sequence>
<organism evidence="2 3">
    <name type="scientific">Hymenobacter bucti</name>
    <dbReference type="NCBI Taxonomy" id="1844114"/>
    <lineage>
        <taxon>Bacteria</taxon>
        <taxon>Pseudomonadati</taxon>
        <taxon>Bacteroidota</taxon>
        <taxon>Cytophagia</taxon>
        <taxon>Cytophagales</taxon>
        <taxon>Hymenobacteraceae</taxon>
        <taxon>Hymenobacter</taxon>
    </lineage>
</organism>
<evidence type="ECO:0000313" key="2">
    <source>
        <dbReference type="EMBL" id="MFD1870911.1"/>
    </source>
</evidence>
<keyword evidence="1" id="KW-0732">Signal</keyword>